<evidence type="ECO:0000256" key="7">
    <source>
        <dbReference type="SAM" id="Phobius"/>
    </source>
</evidence>
<reference evidence="11" key="1">
    <citation type="submission" date="2017-02" db="EMBL/GenBank/DDBJ databases">
        <authorList>
            <person name="Dridi B."/>
        </authorList>
    </citation>
    <scope>NUCLEOTIDE SEQUENCE [LARGE SCALE GENOMIC DNA]</scope>
    <source>
        <strain evidence="11">bH819</strain>
    </source>
</reference>
<protein>
    <submittedName>
        <fullName evidence="10">Internalin-like protein (LPXTG motif) Lmo2396 homolog</fullName>
    </submittedName>
</protein>
<proteinExistence type="predicted"/>
<dbReference type="InterPro" id="IPR019931">
    <property type="entry name" value="LPXTG_anchor"/>
</dbReference>
<name>A0A1X6WMK9_9ENTE</name>
<keyword evidence="4" id="KW-0677">Repeat</keyword>
<dbReference type="Gene3D" id="3.10.20.320">
    <property type="entry name" value="Putative peptidoglycan bound protein (lpxtg motif)"/>
    <property type="match status" value="5"/>
</dbReference>
<feature type="domain" description="Gram-positive cocci surface proteins LPxTG" evidence="9">
    <location>
        <begin position="833"/>
        <end position="864"/>
    </location>
</feature>
<accession>A0A1X6WMK9</accession>
<feature type="region of interest" description="Disordered" evidence="6">
    <location>
        <begin position="31"/>
        <end position="94"/>
    </location>
</feature>
<sequence>MKKVKLATATLALLAGTVVAPVYSTTAQAVEATKTSESVKDEKEVKKDEVQAPTETSKETVETPEVPKADASKEVNAPKEATQKAEKTEAEKALEAAKADALEEIAARVASGMLDGWESVGLENDVNAATTVDAVYAVLGKKAPEKPKPAEKTELEKAKDEALEEIAARVAYGVIDENEAWGMEVAVKDAKTIEQVNAALGKKTPEKPKPVEKTELEKAKEKALADVKTQLEMDYLTQEQANSLDLAITAATSVEEINKLMNYQPTEPTTPEVNKELEKLKDQAFAELKKWFEEDLVTYEETWELTAKINDAKSLDELKALGFLTGETTTPEVDKALENAKDLAFAELKEWFENDLVSHEEAWELTAKINDAKSFEELRALGFLGNLETNEKESTVTVNYVDEAGKEIKASESKQAKVGEKQTFKAAEIKGYEVVGNGLFEATFTDSPQTITFTYKAVEEKDVYLETGKDIAFAELKEWFENGLVTYEEAWELTAKINDAKSIDELRALGFKVEFEAAAKESTVTVKYVDKAGKEIKESESLTKDIGETHTFDAANIAGYVVDGPASINVEFKDSPQTITFTYNEEAKETQSTVTVKHVDKAGKEIKESESLTKDIGETHTFNAANIVGYVVDGPASIDVEFKDSPQTITFTYDEEAKETQSTVTVKHVDKAGKEIKESESLTKDIGETHTFNAANIAGYVVDGPASIDVEFKDGGQTITFAYDKVEEAKVTESTVTVKYVDKDGKELIKSNSLTAKIGDVYEFFAAEIEGYKLVSPASIVLTFTDSPQTVSFTYEKVEGKKVIDDKKGNKKDPKKIENKATKATKTDKKATLPQTGEAASAGLLAGGFMSMLTAAFVFFRKNK</sequence>
<dbReference type="EMBL" id="FWFD01000008">
    <property type="protein sequence ID" value="SLM85488.1"/>
    <property type="molecule type" value="Genomic_DNA"/>
</dbReference>
<dbReference type="Proteomes" id="UP000195918">
    <property type="component" value="Unassembled WGS sequence"/>
</dbReference>
<keyword evidence="7" id="KW-0472">Membrane</keyword>
<gene>
    <name evidence="10" type="ORF">FM121_05270</name>
</gene>
<evidence type="ECO:0000256" key="3">
    <source>
        <dbReference type="ARBA" id="ARBA00022729"/>
    </source>
</evidence>
<dbReference type="InterPro" id="IPR009459">
    <property type="entry name" value="MucBP_dom"/>
</dbReference>
<feature type="compositionally biased region" description="Basic and acidic residues" evidence="6">
    <location>
        <begin position="37"/>
        <end position="94"/>
    </location>
</feature>
<feature type="chain" id="PRO_5039273314" evidence="8">
    <location>
        <begin position="21"/>
        <end position="864"/>
    </location>
</feature>
<dbReference type="AlphaFoldDB" id="A0A1X6WMK9"/>
<organism evidence="10 11">
    <name type="scientific">Vagococcus fluvialis bH819</name>
    <dbReference type="NCBI Taxonomy" id="1255619"/>
    <lineage>
        <taxon>Bacteria</taxon>
        <taxon>Bacillati</taxon>
        <taxon>Bacillota</taxon>
        <taxon>Bacilli</taxon>
        <taxon>Lactobacillales</taxon>
        <taxon>Enterococcaceae</taxon>
        <taxon>Vagococcus</taxon>
    </lineage>
</organism>
<feature type="transmembrane region" description="Helical" evidence="7">
    <location>
        <begin position="839"/>
        <end position="860"/>
    </location>
</feature>
<keyword evidence="3 8" id="KW-0732">Signal</keyword>
<dbReference type="OrthoDB" id="2339378at2"/>
<dbReference type="Pfam" id="PF00746">
    <property type="entry name" value="Gram_pos_anchor"/>
    <property type="match status" value="1"/>
</dbReference>
<keyword evidence="5" id="KW-0572">Peptidoglycan-anchor</keyword>
<dbReference type="NCBIfam" id="TIGR01167">
    <property type="entry name" value="LPXTG_anchor"/>
    <property type="match status" value="1"/>
</dbReference>
<dbReference type="Pfam" id="PF06458">
    <property type="entry name" value="MucBP"/>
    <property type="match status" value="5"/>
</dbReference>
<evidence type="ECO:0000256" key="1">
    <source>
        <dbReference type="ARBA" id="ARBA00022512"/>
    </source>
</evidence>
<evidence type="ECO:0000256" key="6">
    <source>
        <dbReference type="SAM" id="MobiDB-lite"/>
    </source>
</evidence>
<evidence type="ECO:0000256" key="8">
    <source>
        <dbReference type="SAM" id="SignalP"/>
    </source>
</evidence>
<keyword evidence="11" id="KW-1185">Reference proteome</keyword>
<feature type="region of interest" description="Disordered" evidence="6">
    <location>
        <begin position="806"/>
        <end position="833"/>
    </location>
</feature>
<keyword evidence="7" id="KW-1133">Transmembrane helix</keyword>
<keyword evidence="7" id="KW-0812">Transmembrane</keyword>
<evidence type="ECO:0000313" key="11">
    <source>
        <dbReference type="Proteomes" id="UP000195918"/>
    </source>
</evidence>
<dbReference type="RefSeq" id="WP_086951121.1">
    <property type="nucleotide sequence ID" value="NZ_FWFD01000008.1"/>
</dbReference>
<keyword evidence="2" id="KW-0964">Secreted</keyword>
<keyword evidence="1" id="KW-0134">Cell wall</keyword>
<evidence type="ECO:0000256" key="5">
    <source>
        <dbReference type="ARBA" id="ARBA00023088"/>
    </source>
</evidence>
<feature type="compositionally biased region" description="Basic and acidic residues" evidence="6">
    <location>
        <begin position="806"/>
        <end position="831"/>
    </location>
</feature>
<evidence type="ECO:0000313" key="10">
    <source>
        <dbReference type="EMBL" id="SLM85488.1"/>
    </source>
</evidence>
<evidence type="ECO:0000256" key="2">
    <source>
        <dbReference type="ARBA" id="ARBA00022525"/>
    </source>
</evidence>
<dbReference type="PROSITE" id="PS50847">
    <property type="entry name" value="GRAM_POS_ANCHORING"/>
    <property type="match status" value="1"/>
</dbReference>
<feature type="signal peptide" evidence="8">
    <location>
        <begin position="1"/>
        <end position="20"/>
    </location>
</feature>
<evidence type="ECO:0000256" key="4">
    <source>
        <dbReference type="ARBA" id="ARBA00022737"/>
    </source>
</evidence>
<evidence type="ECO:0000259" key="9">
    <source>
        <dbReference type="PROSITE" id="PS50847"/>
    </source>
</evidence>